<dbReference type="PROSITE" id="PS50297">
    <property type="entry name" value="ANK_REP_REGION"/>
    <property type="match status" value="1"/>
</dbReference>
<proteinExistence type="predicted"/>
<dbReference type="Proteomes" id="UP000324767">
    <property type="component" value="Unassembled WGS sequence"/>
</dbReference>
<evidence type="ECO:0000256" key="2">
    <source>
        <dbReference type="ARBA" id="ARBA00023043"/>
    </source>
</evidence>
<dbReference type="PANTHER" id="PTHR24173:SF74">
    <property type="entry name" value="ANKYRIN REPEAT DOMAIN-CONTAINING PROTEIN 16"/>
    <property type="match status" value="1"/>
</dbReference>
<feature type="repeat" description="ANK" evidence="3">
    <location>
        <begin position="516"/>
        <end position="550"/>
    </location>
</feature>
<keyword evidence="1" id="KW-0677">Repeat</keyword>
<dbReference type="Gene3D" id="1.25.40.20">
    <property type="entry name" value="Ankyrin repeat-containing domain"/>
    <property type="match status" value="2"/>
</dbReference>
<evidence type="ECO:0000256" key="3">
    <source>
        <dbReference type="PROSITE-ProRule" id="PRU00023"/>
    </source>
</evidence>
<name>A0A5M8PLB5_9LECA</name>
<comment type="caution">
    <text evidence="5">The sequence shown here is derived from an EMBL/GenBank/DDBJ whole genome shotgun (WGS) entry which is preliminary data.</text>
</comment>
<dbReference type="PRINTS" id="PR01415">
    <property type="entry name" value="ANKYRIN"/>
</dbReference>
<protein>
    <submittedName>
        <fullName evidence="5">Uncharacterized protein</fullName>
    </submittedName>
</protein>
<dbReference type="PROSITE" id="PS50088">
    <property type="entry name" value="ANK_REPEAT"/>
    <property type="match status" value="2"/>
</dbReference>
<dbReference type="InterPro" id="IPR002110">
    <property type="entry name" value="Ankyrin_rpt"/>
</dbReference>
<organism evidence="5 6">
    <name type="scientific">Lasallia pustulata</name>
    <dbReference type="NCBI Taxonomy" id="136370"/>
    <lineage>
        <taxon>Eukaryota</taxon>
        <taxon>Fungi</taxon>
        <taxon>Dikarya</taxon>
        <taxon>Ascomycota</taxon>
        <taxon>Pezizomycotina</taxon>
        <taxon>Lecanoromycetes</taxon>
        <taxon>OSLEUM clade</taxon>
        <taxon>Umbilicariomycetidae</taxon>
        <taxon>Umbilicariales</taxon>
        <taxon>Umbilicariaceae</taxon>
        <taxon>Lasallia</taxon>
    </lineage>
</organism>
<dbReference type="OrthoDB" id="539213at2759"/>
<sequence length="793" mass="90790">MAAIGEAASILTIAQSAKQLYDFMKSIEDAPTYILDIVEDARVLRTIVEQIGYDGDASQMQLASAVEVLALCKLKMQKIELLLEDLGLQTLSKKRRRWGSIKAVLNKEKIEALRKSLESAKSTLIMARAVFAEQATKRRDMALLSTGMDNFRVQQATHESVTTVTEHMERFQKNLAYQQNSINTIIASQRDIEQHVTKIQLDVDQAVQRSCPTSGSLAQPMIRSLVKHSITGIVHEALQDPAMRKELSMIMSSTSTSSNDSRGRLRQPTSTTAATTSSLACYDRSQLASPRKHYTKKSTWGYHKMYNSIVGTVYYITRIVRRQSYDDVSESSTWHELETTFRFIPAPWLMRLSFEFVSTKTFDARSHNLRTFRTVPDNALIFEFCQKGNVAGIRSLFQRGLASPFDRDVKGWTPLHYAALNGGYDVYAMLIQAGAPVDARSYNYGLTPLMRLSYCHKILSKTERITITRLFLEEGETDLTLTDCWGQTAFYYPFVPLEWLRHNEGFLFDSRLAEVHGTTALMAACASFQRGPKELKMLIEAGSDVSARDACGRDALYLCLNTFRGNAPQSANLRVLLQAGAMYHTRLIWCDRTLTSLALREPQRLKCWRDALLSLEGFDPIKLLSAELENGMPLREDGWTIYSLCGIFLAPSAALARLDGLVRFEKEDFLKEESRRRRRRWGREYNEERIYLDANFHSQLNREEGPFWEQWKQISPWTRYLDDIKERMRDGCYLPHLGIIPKRKVRFASQKRGCLTLRKFWNRTLRQKRWNAYRSLPGSLREYRVCTLPSVAG</sequence>
<evidence type="ECO:0000313" key="6">
    <source>
        <dbReference type="Proteomes" id="UP000324767"/>
    </source>
</evidence>
<reference evidence="5 6" key="1">
    <citation type="submission" date="2019-09" db="EMBL/GenBank/DDBJ databases">
        <title>The hologenome of the rock-dwelling lichen Lasallia pustulata.</title>
        <authorList>
            <person name="Greshake Tzovaras B."/>
            <person name="Segers F."/>
            <person name="Bicker A."/>
            <person name="Dal Grande F."/>
            <person name="Otte J."/>
            <person name="Hankeln T."/>
            <person name="Schmitt I."/>
            <person name="Ebersberger I."/>
        </authorList>
    </citation>
    <scope>NUCLEOTIDE SEQUENCE [LARGE SCALE GENOMIC DNA]</scope>
    <source>
        <strain evidence="5">A1-1</strain>
    </source>
</reference>
<evidence type="ECO:0000256" key="1">
    <source>
        <dbReference type="ARBA" id="ARBA00022737"/>
    </source>
</evidence>
<dbReference type="Pfam" id="PF12796">
    <property type="entry name" value="Ank_2"/>
    <property type="match status" value="1"/>
</dbReference>
<dbReference type="PANTHER" id="PTHR24173">
    <property type="entry name" value="ANKYRIN REPEAT CONTAINING"/>
    <property type="match status" value="1"/>
</dbReference>
<keyword evidence="2 3" id="KW-0040">ANK repeat</keyword>
<evidence type="ECO:0000256" key="4">
    <source>
        <dbReference type="SAM" id="MobiDB-lite"/>
    </source>
</evidence>
<gene>
    <name evidence="5" type="ORF">FRX48_05570</name>
</gene>
<evidence type="ECO:0000313" key="5">
    <source>
        <dbReference type="EMBL" id="KAA6410149.1"/>
    </source>
</evidence>
<feature type="repeat" description="ANK" evidence="3">
    <location>
        <begin position="410"/>
        <end position="442"/>
    </location>
</feature>
<dbReference type="AlphaFoldDB" id="A0A5M8PLB5"/>
<dbReference type="SUPFAM" id="SSF48403">
    <property type="entry name" value="Ankyrin repeat"/>
    <property type="match status" value="1"/>
</dbReference>
<dbReference type="EMBL" id="VXIT01000009">
    <property type="protein sequence ID" value="KAA6410149.1"/>
    <property type="molecule type" value="Genomic_DNA"/>
</dbReference>
<dbReference type="SMART" id="SM00248">
    <property type="entry name" value="ANK"/>
    <property type="match status" value="3"/>
</dbReference>
<dbReference type="InterPro" id="IPR036770">
    <property type="entry name" value="Ankyrin_rpt-contain_sf"/>
</dbReference>
<accession>A0A5M8PLB5</accession>
<feature type="region of interest" description="Disordered" evidence="4">
    <location>
        <begin position="251"/>
        <end position="272"/>
    </location>
</feature>